<dbReference type="SUPFAM" id="SSF56112">
    <property type="entry name" value="Protein kinase-like (PK-like)"/>
    <property type="match status" value="1"/>
</dbReference>
<name>A0A6A3YML3_9STRA</name>
<dbReference type="InterPro" id="IPR011009">
    <property type="entry name" value="Kinase-like_dom_sf"/>
</dbReference>
<protein>
    <recommendedName>
        <fullName evidence="4">Protein kinase domain-containing protein</fullName>
    </recommendedName>
</protein>
<accession>A0A6A3YML3</accession>
<evidence type="ECO:0000256" key="1">
    <source>
        <dbReference type="SAM" id="Phobius"/>
    </source>
</evidence>
<dbReference type="EMBL" id="QXGD01000887">
    <property type="protein sequence ID" value="KAE9221271.1"/>
    <property type="molecule type" value="Genomic_DNA"/>
</dbReference>
<sequence length="372" mass="40685">MNLRFSFSYGHELAASDAFKRADLPSTDNFTFDGTSSDLARQLYFRAKAGAQADPFQSFTVPIEVQTRLDELQLQWDQLPGIAQRALLWDSGFAVSPTNEAVQIWPLSGHSMADLAVPLDDFHAVGCEEKNCSQPDNSTSSSNFYCTGAEMVAAARCVVDDFDDTSNPNTAMWAVGGNPEVVPAPLVTKHTWRDRSSGHSFKVPAIHTVDLQDEASYNTCAASNQNGGYGSLVFPCYLTSNASDTVNNEKQQVHGSAWVSRWLVEDYSVSAHDTIDVVLLVAIVSGILVIALVVLLIVVKRRRTPYHDVLTPDGQQHKPIQILTDVMVGKLRPSFSDKCPPRILRIGAACCRLDAAQRPTAAEVVKMLHETS</sequence>
<evidence type="ECO:0000313" key="2">
    <source>
        <dbReference type="EMBL" id="KAE9221271.1"/>
    </source>
</evidence>
<keyword evidence="1" id="KW-0472">Membrane</keyword>
<organism evidence="2 3">
    <name type="scientific">Phytophthora fragariae</name>
    <dbReference type="NCBI Taxonomy" id="53985"/>
    <lineage>
        <taxon>Eukaryota</taxon>
        <taxon>Sar</taxon>
        <taxon>Stramenopiles</taxon>
        <taxon>Oomycota</taxon>
        <taxon>Peronosporomycetes</taxon>
        <taxon>Peronosporales</taxon>
        <taxon>Peronosporaceae</taxon>
        <taxon>Phytophthora</taxon>
    </lineage>
</organism>
<dbReference type="Gene3D" id="1.10.510.10">
    <property type="entry name" value="Transferase(Phosphotransferase) domain 1"/>
    <property type="match status" value="1"/>
</dbReference>
<keyword evidence="1" id="KW-1133">Transmembrane helix</keyword>
<dbReference type="Proteomes" id="UP000440367">
    <property type="component" value="Unassembled WGS sequence"/>
</dbReference>
<reference evidence="2 3" key="1">
    <citation type="submission" date="2018-08" db="EMBL/GenBank/DDBJ databases">
        <title>Genomic investigation of the strawberry pathogen Phytophthora fragariae indicates pathogenicity is determined by transcriptional variation in three key races.</title>
        <authorList>
            <person name="Adams T.M."/>
            <person name="Armitage A.D."/>
            <person name="Sobczyk M.K."/>
            <person name="Bates H.J."/>
            <person name="Dunwell J.M."/>
            <person name="Nellist C.F."/>
            <person name="Harrison R.J."/>
        </authorList>
    </citation>
    <scope>NUCLEOTIDE SEQUENCE [LARGE SCALE GENOMIC DNA]</scope>
    <source>
        <strain evidence="2 3">BC-1</strain>
    </source>
</reference>
<comment type="caution">
    <text evidence="2">The sequence shown here is derived from an EMBL/GenBank/DDBJ whole genome shotgun (WGS) entry which is preliminary data.</text>
</comment>
<feature type="transmembrane region" description="Helical" evidence="1">
    <location>
        <begin position="277"/>
        <end position="299"/>
    </location>
</feature>
<evidence type="ECO:0000313" key="3">
    <source>
        <dbReference type="Proteomes" id="UP000440367"/>
    </source>
</evidence>
<proteinExistence type="predicted"/>
<keyword evidence="1" id="KW-0812">Transmembrane</keyword>
<dbReference type="AlphaFoldDB" id="A0A6A3YML3"/>
<gene>
    <name evidence="2" type="ORF">PF002_g15636</name>
</gene>
<evidence type="ECO:0008006" key="4">
    <source>
        <dbReference type="Google" id="ProtNLM"/>
    </source>
</evidence>